<dbReference type="Proteomes" id="UP000192247">
    <property type="component" value="Unassembled WGS sequence"/>
</dbReference>
<accession>A0A1V9XSQ1</accession>
<gene>
    <name evidence="1" type="ORF">BIW11_03058</name>
</gene>
<evidence type="ECO:0000313" key="1">
    <source>
        <dbReference type="EMBL" id="OQR76505.1"/>
    </source>
</evidence>
<dbReference type="EMBL" id="MNPL01004749">
    <property type="protein sequence ID" value="OQR76505.1"/>
    <property type="molecule type" value="Genomic_DNA"/>
</dbReference>
<comment type="caution">
    <text evidence="1">The sequence shown here is derived from an EMBL/GenBank/DDBJ whole genome shotgun (WGS) entry which is preliminary data.</text>
</comment>
<evidence type="ECO:0000313" key="2">
    <source>
        <dbReference type="Proteomes" id="UP000192247"/>
    </source>
</evidence>
<sequence length="40" mass="4447">MSKDDVCDRSKHSSPTPFGLVVSAASMGPQMKPNLWWKNI</sequence>
<reference evidence="1 2" key="1">
    <citation type="journal article" date="2017" name="Gigascience">
        <title>Draft genome of the honey bee ectoparasitic mite, Tropilaelaps mercedesae, is shaped by the parasitic life history.</title>
        <authorList>
            <person name="Dong X."/>
            <person name="Armstrong S.D."/>
            <person name="Xia D."/>
            <person name="Makepeace B.L."/>
            <person name="Darby A.C."/>
            <person name="Kadowaki T."/>
        </authorList>
    </citation>
    <scope>NUCLEOTIDE SEQUENCE [LARGE SCALE GENOMIC DNA]</scope>
    <source>
        <strain evidence="1">Wuxi-XJTLU</strain>
    </source>
</reference>
<proteinExistence type="predicted"/>
<organism evidence="1 2">
    <name type="scientific">Tropilaelaps mercedesae</name>
    <dbReference type="NCBI Taxonomy" id="418985"/>
    <lineage>
        <taxon>Eukaryota</taxon>
        <taxon>Metazoa</taxon>
        <taxon>Ecdysozoa</taxon>
        <taxon>Arthropoda</taxon>
        <taxon>Chelicerata</taxon>
        <taxon>Arachnida</taxon>
        <taxon>Acari</taxon>
        <taxon>Parasitiformes</taxon>
        <taxon>Mesostigmata</taxon>
        <taxon>Gamasina</taxon>
        <taxon>Dermanyssoidea</taxon>
        <taxon>Laelapidae</taxon>
        <taxon>Tropilaelaps</taxon>
    </lineage>
</organism>
<protein>
    <submittedName>
        <fullName evidence="1">Uncharacterized protein</fullName>
    </submittedName>
</protein>
<dbReference type="InParanoid" id="A0A1V9XSQ1"/>
<keyword evidence="2" id="KW-1185">Reference proteome</keyword>
<dbReference type="AlphaFoldDB" id="A0A1V9XSQ1"/>
<name>A0A1V9XSQ1_9ACAR</name>